<evidence type="ECO:0000259" key="7">
    <source>
        <dbReference type="Pfam" id="PF00294"/>
    </source>
</evidence>
<dbReference type="Pfam" id="PF00294">
    <property type="entry name" value="PfkB"/>
    <property type="match status" value="1"/>
</dbReference>
<dbReference type="SUPFAM" id="SSF53613">
    <property type="entry name" value="Ribokinase-like"/>
    <property type="match status" value="1"/>
</dbReference>
<sequence length="137" mass="15069">MFYKNPSADMLLTPGELNLDIIRSAKIFHYGSTSLIMEPCRSAHLKAMEVAREAVALLSYDPNLRLPLWPSAEEAREQIRSIWDQADIIKQSVSGRRPPLTGFVVGWKAGNIVLRRNSVVDVGGKAGVGLPLRSGNV</sequence>
<keyword evidence="3" id="KW-0547">Nucleotide-binding</keyword>
<dbReference type="GO" id="GO:0005524">
    <property type="term" value="F:ATP binding"/>
    <property type="evidence" value="ECO:0007669"/>
    <property type="project" value="UniProtKB-KW"/>
</dbReference>
<evidence type="ECO:0000256" key="1">
    <source>
        <dbReference type="ARBA" id="ARBA00010688"/>
    </source>
</evidence>
<dbReference type="AlphaFoldDB" id="A0A7N0U127"/>
<dbReference type="InterPro" id="IPR029056">
    <property type="entry name" value="Ribokinase-like"/>
</dbReference>
<evidence type="ECO:0000313" key="9">
    <source>
        <dbReference type="Proteomes" id="UP000594263"/>
    </source>
</evidence>
<dbReference type="Proteomes" id="UP000594263">
    <property type="component" value="Unplaced"/>
</dbReference>
<evidence type="ECO:0000256" key="3">
    <source>
        <dbReference type="ARBA" id="ARBA00022741"/>
    </source>
</evidence>
<organism evidence="8 9">
    <name type="scientific">Kalanchoe fedtschenkoi</name>
    <name type="common">Lavender scallops</name>
    <name type="synonym">South American air plant</name>
    <dbReference type="NCBI Taxonomy" id="63787"/>
    <lineage>
        <taxon>Eukaryota</taxon>
        <taxon>Viridiplantae</taxon>
        <taxon>Streptophyta</taxon>
        <taxon>Embryophyta</taxon>
        <taxon>Tracheophyta</taxon>
        <taxon>Spermatophyta</taxon>
        <taxon>Magnoliopsida</taxon>
        <taxon>eudicotyledons</taxon>
        <taxon>Gunneridae</taxon>
        <taxon>Pentapetalae</taxon>
        <taxon>Saxifragales</taxon>
        <taxon>Crassulaceae</taxon>
        <taxon>Kalanchoe</taxon>
    </lineage>
</organism>
<keyword evidence="2" id="KW-0808">Transferase</keyword>
<dbReference type="PANTHER" id="PTHR43085:SF24">
    <property type="entry name" value="FRUCTOKINASE-4-RELATED"/>
    <property type="match status" value="1"/>
</dbReference>
<evidence type="ECO:0000256" key="2">
    <source>
        <dbReference type="ARBA" id="ARBA00022679"/>
    </source>
</evidence>
<keyword evidence="9" id="KW-1185">Reference proteome</keyword>
<keyword evidence="6" id="KW-0119">Carbohydrate metabolism</keyword>
<evidence type="ECO:0000256" key="5">
    <source>
        <dbReference type="ARBA" id="ARBA00022840"/>
    </source>
</evidence>
<evidence type="ECO:0000313" key="8">
    <source>
        <dbReference type="EnsemblPlants" id="Kaladp0050s0040.1.v1.1"/>
    </source>
</evidence>
<dbReference type="Gramene" id="Kaladp0050s0040.1.v1.1">
    <property type="protein sequence ID" value="Kaladp0050s0040.1.v1.1"/>
    <property type="gene ID" value="Kaladp0050s0040.v1.1"/>
</dbReference>
<dbReference type="InterPro" id="IPR011611">
    <property type="entry name" value="PfkB_dom"/>
</dbReference>
<proteinExistence type="inferred from homology"/>
<dbReference type="GO" id="GO:0008865">
    <property type="term" value="F:fructokinase activity"/>
    <property type="evidence" value="ECO:0007669"/>
    <property type="project" value="TreeGrafter"/>
</dbReference>
<dbReference type="GO" id="GO:0006000">
    <property type="term" value="P:fructose metabolic process"/>
    <property type="evidence" value="ECO:0007669"/>
    <property type="project" value="TreeGrafter"/>
</dbReference>
<keyword evidence="4" id="KW-0418">Kinase</keyword>
<dbReference type="Gene3D" id="3.40.1190.30">
    <property type="match status" value="1"/>
</dbReference>
<evidence type="ECO:0000256" key="4">
    <source>
        <dbReference type="ARBA" id="ARBA00022777"/>
    </source>
</evidence>
<protein>
    <recommendedName>
        <fullName evidence="7">Carbohydrate kinase PfkB domain-containing protein</fullName>
    </recommendedName>
</protein>
<evidence type="ECO:0000256" key="6">
    <source>
        <dbReference type="ARBA" id="ARBA00023277"/>
    </source>
</evidence>
<dbReference type="GO" id="GO:0005829">
    <property type="term" value="C:cytosol"/>
    <property type="evidence" value="ECO:0007669"/>
    <property type="project" value="TreeGrafter"/>
</dbReference>
<dbReference type="InterPro" id="IPR050306">
    <property type="entry name" value="PfkB_Carbo_kinase"/>
</dbReference>
<comment type="similarity">
    <text evidence="1">Belongs to the carbohydrate kinase PfkB family.</text>
</comment>
<reference evidence="8" key="1">
    <citation type="submission" date="2021-01" db="UniProtKB">
        <authorList>
            <consortium name="EnsemblPlants"/>
        </authorList>
    </citation>
    <scope>IDENTIFICATION</scope>
</reference>
<feature type="domain" description="Carbohydrate kinase PfkB" evidence="7">
    <location>
        <begin position="1"/>
        <end position="92"/>
    </location>
</feature>
<name>A0A7N0U127_KALFE</name>
<dbReference type="PANTHER" id="PTHR43085">
    <property type="entry name" value="HEXOKINASE FAMILY MEMBER"/>
    <property type="match status" value="1"/>
</dbReference>
<dbReference type="EnsemblPlants" id="Kaladp0050s0040.1.v1.1">
    <property type="protein sequence ID" value="Kaladp0050s0040.1.v1.1"/>
    <property type="gene ID" value="Kaladp0050s0040.v1.1"/>
</dbReference>
<accession>A0A7N0U127</accession>
<keyword evidence="5" id="KW-0067">ATP-binding</keyword>